<dbReference type="EMBL" id="BARW01014586">
    <property type="protein sequence ID" value="GAI77518.1"/>
    <property type="molecule type" value="Genomic_DNA"/>
</dbReference>
<evidence type="ECO:0000256" key="1">
    <source>
        <dbReference type="ARBA" id="ARBA00023121"/>
    </source>
</evidence>
<evidence type="ECO:0000313" key="2">
    <source>
        <dbReference type="EMBL" id="GAI77518.1"/>
    </source>
</evidence>
<keyword evidence="1" id="KW-0446">Lipid-binding</keyword>
<dbReference type="InterPro" id="IPR050270">
    <property type="entry name" value="DegV_domain_contain"/>
</dbReference>
<dbReference type="PROSITE" id="PS51482">
    <property type="entry name" value="DEGV"/>
    <property type="match status" value="1"/>
</dbReference>
<dbReference type="Pfam" id="PF02645">
    <property type="entry name" value="DegV"/>
    <property type="match status" value="1"/>
</dbReference>
<dbReference type="Gene3D" id="3.40.50.10170">
    <property type="match status" value="1"/>
</dbReference>
<comment type="caution">
    <text evidence="2">The sequence shown here is derived from an EMBL/GenBank/DDBJ whole genome shotgun (WGS) entry which is preliminary data.</text>
</comment>
<reference evidence="2" key="1">
    <citation type="journal article" date="2014" name="Front. Microbiol.">
        <title>High frequency of phylogenetically diverse reductive dehalogenase-homologous genes in deep subseafloor sedimentary metagenomes.</title>
        <authorList>
            <person name="Kawai M."/>
            <person name="Futagami T."/>
            <person name="Toyoda A."/>
            <person name="Takaki Y."/>
            <person name="Nishi S."/>
            <person name="Hori S."/>
            <person name="Arai W."/>
            <person name="Tsubouchi T."/>
            <person name="Morono Y."/>
            <person name="Uchiyama I."/>
            <person name="Ito T."/>
            <person name="Fujiyama A."/>
            <person name="Inagaki F."/>
            <person name="Takami H."/>
        </authorList>
    </citation>
    <scope>NUCLEOTIDE SEQUENCE</scope>
    <source>
        <strain evidence="2">Expedition CK06-06</strain>
    </source>
</reference>
<accession>X1RAE7</accession>
<dbReference type="PANTHER" id="PTHR33434">
    <property type="entry name" value="DEGV DOMAIN-CONTAINING PROTEIN DR_1986-RELATED"/>
    <property type="match status" value="1"/>
</dbReference>
<dbReference type="NCBIfam" id="TIGR00762">
    <property type="entry name" value="DegV"/>
    <property type="match status" value="1"/>
</dbReference>
<dbReference type="InterPro" id="IPR003797">
    <property type="entry name" value="DegV"/>
</dbReference>
<dbReference type="PANTHER" id="PTHR33434:SF2">
    <property type="entry name" value="FATTY ACID-BINDING PROTEIN TM_1468"/>
    <property type="match status" value="1"/>
</dbReference>
<dbReference type="GO" id="GO:0008289">
    <property type="term" value="F:lipid binding"/>
    <property type="evidence" value="ECO:0007669"/>
    <property type="project" value="UniProtKB-KW"/>
</dbReference>
<proteinExistence type="predicted"/>
<name>X1RAE7_9ZZZZ</name>
<evidence type="ECO:0008006" key="3">
    <source>
        <dbReference type="Google" id="ProtNLM"/>
    </source>
</evidence>
<gene>
    <name evidence="2" type="ORF">S12H4_25815</name>
</gene>
<sequence>MDNKVVVVTDSMANIPKQMVAQYKIMIVPVMLLVQGKLYRDGVDITPSEAYKLFLQDPDSFKTSPASPGHYLEAYREANKHAKSILCITLSSKISTAYDVACAAKGQAKSELPQALIEVMDSQNVIAAEGLIALAAARA</sequence>
<organism evidence="2">
    <name type="scientific">marine sediment metagenome</name>
    <dbReference type="NCBI Taxonomy" id="412755"/>
    <lineage>
        <taxon>unclassified sequences</taxon>
        <taxon>metagenomes</taxon>
        <taxon>ecological metagenomes</taxon>
    </lineage>
</organism>
<protein>
    <recommendedName>
        <fullName evidence="3">DegV family protein</fullName>
    </recommendedName>
</protein>
<dbReference type="AlphaFoldDB" id="X1RAE7"/>
<feature type="non-terminal residue" evidence="2">
    <location>
        <position position="139"/>
    </location>
</feature>
<dbReference type="SUPFAM" id="SSF82549">
    <property type="entry name" value="DAK1/DegV-like"/>
    <property type="match status" value="1"/>
</dbReference>